<dbReference type="Pfam" id="PF08663">
    <property type="entry name" value="HalX"/>
    <property type="match status" value="1"/>
</dbReference>
<evidence type="ECO:0000313" key="6">
    <source>
        <dbReference type="EMBL" id="MBX0304927.1"/>
    </source>
</evidence>
<dbReference type="InterPro" id="IPR001789">
    <property type="entry name" value="Sig_transdc_resp-reg_receiver"/>
</dbReference>
<dbReference type="InterPro" id="IPR050595">
    <property type="entry name" value="Bact_response_regulator"/>
</dbReference>
<feature type="domain" description="Response regulatory" evidence="5">
    <location>
        <begin position="6"/>
        <end position="116"/>
    </location>
</feature>
<evidence type="ECO:0000313" key="7">
    <source>
        <dbReference type="Proteomes" id="UP000783863"/>
    </source>
</evidence>
<evidence type="ECO:0000256" key="2">
    <source>
        <dbReference type="ARBA" id="ARBA00023012"/>
    </source>
</evidence>
<organism evidence="6 7">
    <name type="scientific">Haloarcula salinisoli</name>
    <dbReference type="NCBI Taxonomy" id="2487746"/>
    <lineage>
        <taxon>Archaea</taxon>
        <taxon>Methanobacteriati</taxon>
        <taxon>Methanobacteriota</taxon>
        <taxon>Stenosarchaea group</taxon>
        <taxon>Halobacteria</taxon>
        <taxon>Halobacteriales</taxon>
        <taxon>Haloarculaceae</taxon>
        <taxon>Haloarcula</taxon>
    </lineage>
</organism>
<dbReference type="PANTHER" id="PTHR44591:SF14">
    <property type="entry name" value="PROTEIN PILG"/>
    <property type="match status" value="1"/>
</dbReference>
<keyword evidence="1 3" id="KW-0597">Phosphoprotein</keyword>
<dbReference type="RefSeq" id="WP_220589123.1">
    <property type="nucleotide sequence ID" value="NZ_RKLQ01000002.1"/>
</dbReference>
<evidence type="ECO:0000256" key="1">
    <source>
        <dbReference type="ARBA" id="ARBA00022553"/>
    </source>
</evidence>
<reference evidence="6" key="1">
    <citation type="submission" date="2021-06" db="EMBL/GenBank/DDBJ databases">
        <title>Halomicroarcula sp. F24A a new haloarchaeum isolated from saline soil.</title>
        <authorList>
            <person name="Duran-Viseras A."/>
            <person name="Sanchez-Porro C."/>
            <person name="Ventosa A."/>
        </authorList>
    </citation>
    <scope>NUCLEOTIDE SEQUENCE</scope>
    <source>
        <strain evidence="6">F24A</strain>
    </source>
</reference>
<dbReference type="InterPro" id="IPR013971">
    <property type="entry name" value="HalX_domain"/>
</dbReference>
<dbReference type="Proteomes" id="UP000783863">
    <property type="component" value="Unassembled WGS sequence"/>
</dbReference>
<comment type="caution">
    <text evidence="6">The sequence shown here is derived from an EMBL/GenBank/DDBJ whole genome shotgun (WGS) entry which is preliminary data.</text>
</comment>
<dbReference type="InterPro" id="IPR011006">
    <property type="entry name" value="CheY-like_superfamily"/>
</dbReference>
<sequence>MGDGTRVLVVEDDAEHRAVYDRVLSEFYAVSTVASGATAVETMTDDTDVVVLDRPLPELSVARLVDELTNRHHDCCVGLVTRSEPYFDVTRWLGVDDYLVKPVTTEGLRDTVDGLLALAEYDATYRTLSQKRVRKSVLAQEQRSTRRPQNPDCARLRADIERLERDLEELAEQLDGTARALER</sequence>
<dbReference type="EMBL" id="RKLQ01000002">
    <property type="protein sequence ID" value="MBX0304927.1"/>
    <property type="molecule type" value="Genomic_DNA"/>
</dbReference>
<keyword evidence="4" id="KW-0175">Coiled coil</keyword>
<evidence type="ECO:0000256" key="4">
    <source>
        <dbReference type="SAM" id="Coils"/>
    </source>
</evidence>
<gene>
    <name evidence="6" type="ORF">EGD98_14745</name>
</gene>
<dbReference type="Gene3D" id="3.40.50.2300">
    <property type="match status" value="1"/>
</dbReference>
<dbReference type="PANTHER" id="PTHR44591">
    <property type="entry name" value="STRESS RESPONSE REGULATOR PROTEIN 1"/>
    <property type="match status" value="1"/>
</dbReference>
<keyword evidence="7" id="KW-1185">Reference proteome</keyword>
<dbReference type="SMART" id="SM00448">
    <property type="entry name" value="REC"/>
    <property type="match status" value="1"/>
</dbReference>
<dbReference type="SUPFAM" id="SSF52172">
    <property type="entry name" value="CheY-like"/>
    <property type="match status" value="1"/>
</dbReference>
<feature type="coiled-coil region" evidence="4">
    <location>
        <begin position="153"/>
        <end position="180"/>
    </location>
</feature>
<dbReference type="CDD" id="cd00156">
    <property type="entry name" value="REC"/>
    <property type="match status" value="1"/>
</dbReference>
<name>A0A8J7YG84_9EURY</name>
<evidence type="ECO:0000259" key="5">
    <source>
        <dbReference type="PROSITE" id="PS50110"/>
    </source>
</evidence>
<protein>
    <submittedName>
        <fullName evidence="6">Response regulator</fullName>
    </submittedName>
</protein>
<accession>A0A8J7YG84</accession>
<feature type="modified residue" description="4-aspartylphosphate" evidence="3">
    <location>
        <position position="53"/>
    </location>
</feature>
<dbReference type="PROSITE" id="PS50110">
    <property type="entry name" value="RESPONSE_REGULATORY"/>
    <property type="match status" value="1"/>
</dbReference>
<evidence type="ECO:0000256" key="3">
    <source>
        <dbReference type="PROSITE-ProRule" id="PRU00169"/>
    </source>
</evidence>
<dbReference type="Pfam" id="PF00072">
    <property type="entry name" value="Response_reg"/>
    <property type="match status" value="1"/>
</dbReference>
<dbReference type="AlphaFoldDB" id="A0A8J7YG84"/>
<dbReference type="GO" id="GO:0000160">
    <property type="term" value="P:phosphorelay signal transduction system"/>
    <property type="evidence" value="ECO:0007669"/>
    <property type="project" value="UniProtKB-KW"/>
</dbReference>
<proteinExistence type="predicted"/>
<keyword evidence="2" id="KW-0902">Two-component regulatory system</keyword>